<keyword evidence="3 6" id="KW-0732">Signal</keyword>
<dbReference type="AlphaFoldDB" id="A0A3M6UZG2"/>
<evidence type="ECO:0000256" key="3">
    <source>
        <dbReference type="ARBA" id="ARBA00022729"/>
    </source>
</evidence>
<dbReference type="Proteomes" id="UP000275408">
    <property type="component" value="Unassembled WGS sequence"/>
</dbReference>
<dbReference type="OrthoDB" id="2130629at2759"/>
<feature type="chain" id="PRO_5018182215" evidence="6">
    <location>
        <begin position="24"/>
        <end position="230"/>
    </location>
</feature>
<keyword evidence="4" id="KW-0378">Hydrolase</keyword>
<evidence type="ECO:0000313" key="8">
    <source>
        <dbReference type="Proteomes" id="UP000275408"/>
    </source>
</evidence>
<dbReference type="EMBL" id="RCHS01000409">
    <property type="protein sequence ID" value="RMX58989.1"/>
    <property type="molecule type" value="Genomic_DNA"/>
</dbReference>
<dbReference type="Gene3D" id="3.40.50.1820">
    <property type="entry name" value="alpha/beta hydrolase"/>
    <property type="match status" value="2"/>
</dbReference>
<dbReference type="PANTHER" id="PTHR11010:SF38">
    <property type="entry name" value="LYSOSOMAL PRO-X CARBOXYPEPTIDASE"/>
    <property type="match status" value="1"/>
</dbReference>
<proteinExistence type="inferred from homology"/>
<dbReference type="GO" id="GO:0070008">
    <property type="term" value="F:serine-type exopeptidase activity"/>
    <property type="evidence" value="ECO:0007669"/>
    <property type="project" value="InterPro"/>
</dbReference>
<gene>
    <name evidence="7" type="ORF">pdam_00022049</name>
</gene>
<keyword evidence="8" id="KW-1185">Reference proteome</keyword>
<evidence type="ECO:0000313" key="7">
    <source>
        <dbReference type="EMBL" id="RMX58989.1"/>
    </source>
</evidence>
<evidence type="ECO:0000256" key="5">
    <source>
        <dbReference type="ARBA" id="ARBA00023180"/>
    </source>
</evidence>
<evidence type="ECO:0000256" key="2">
    <source>
        <dbReference type="ARBA" id="ARBA00022670"/>
    </source>
</evidence>
<dbReference type="PANTHER" id="PTHR11010">
    <property type="entry name" value="PROTEASE S28 PRO-X CARBOXYPEPTIDASE-RELATED"/>
    <property type="match status" value="1"/>
</dbReference>
<evidence type="ECO:0000256" key="4">
    <source>
        <dbReference type="ARBA" id="ARBA00022801"/>
    </source>
</evidence>
<dbReference type="InterPro" id="IPR008758">
    <property type="entry name" value="Peptidase_S28"/>
</dbReference>
<dbReference type="Pfam" id="PF05577">
    <property type="entry name" value="Peptidase_S28"/>
    <property type="match status" value="2"/>
</dbReference>
<dbReference type="GO" id="GO:0008239">
    <property type="term" value="F:dipeptidyl-peptidase activity"/>
    <property type="evidence" value="ECO:0007669"/>
    <property type="project" value="TreeGrafter"/>
</dbReference>
<dbReference type="InterPro" id="IPR029058">
    <property type="entry name" value="AB_hydrolase_fold"/>
</dbReference>
<organism evidence="7 8">
    <name type="scientific">Pocillopora damicornis</name>
    <name type="common">Cauliflower coral</name>
    <name type="synonym">Millepora damicornis</name>
    <dbReference type="NCBI Taxonomy" id="46731"/>
    <lineage>
        <taxon>Eukaryota</taxon>
        <taxon>Metazoa</taxon>
        <taxon>Cnidaria</taxon>
        <taxon>Anthozoa</taxon>
        <taxon>Hexacorallia</taxon>
        <taxon>Scleractinia</taxon>
        <taxon>Astrocoeniina</taxon>
        <taxon>Pocilloporidae</taxon>
        <taxon>Pocillopora</taxon>
    </lineage>
</organism>
<comment type="similarity">
    <text evidence="1">Belongs to the peptidase S28 family.</text>
</comment>
<evidence type="ECO:0000256" key="1">
    <source>
        <dbReference type="ARBA" id="ARBA00011079"/>
    </source>
</evidence>
<name>A0A3M6UZG2_POCDA</name>
<feature type="signal peptide" evidence="6">
    <location>
        <begin position="1"/>
        <end position="23"/>
    </location>
</feature>
<protein>
    <submittedName>
        <fullName evidence="7">Uncharacterized protein</fullName>
    </submittedName>
</protein>
<keyword evidence="2" id="KW-0645">Protease</keyword>
<dbReference type="GO" id="GO:0006508">
    <property type="term" value="P:proteolysis"/>
    <property type="evidence" value="ECO:0007669"/>
    <property type="project" value="UniProtKB-KW"/>
</dbReference>
<reference evidence="7 8" key="1">
    <citation type="journal article" date="2018" name="Sci. Rep.">
        <title>Comparative analysis of the Pocillopora damicornis genome highlights role of immune system in coral evolution.</title>
        <authorList>
            <person name="Cunning R."/>
            <person name="Bay R.A."/>
            <person name="Gillette P."/>
            <person name="Baker A.C."/>
            <person name="Traylor-Knowles N."/>
        </authorList>
    </citation>
    <scope>NUCLEOTIDE SEQUENCE [LARGE SCALE GENOMIC DNA]</scope>
    <source>
        <strain evidence="7">RSMAS</strain>
        <tissue evidence="7">Whole animal</tissue>
    </source>
</reference>
<comment type="caution">
    <text evidence="7">The sequence shown here is derived from an EMBL/GenBank/DDBJ whole genome shotgun (WGS) entry which is preliminary data.</text>
</comment>
<accession>A0A3M6UZG2</accession>
<evidence type="ECO:0000256" key="6">
    <source>
        <dbReference type="SAM" id="SignalP"/>
    </source>
</evidence>
<keyword evidence="5" id="KW-0325">Glycoprotein</keyword>
<sequence length="230" mass="26311">MAAFEDFCRITLLFLVVISASDAFRLRANFPRPQGKDFGLHAKRHLCPFCIYETKTFSQKLDHFGFSDNRTFPQRYLVARKNWVEGGPILFYTGNEGDITWFANNTGFMWDIAGEFKAMLVFAEHRYYGKSLPFGKLSYKGPNNGALDPWAAGGVTRNISDSLIAVLIEDGAHHLDLRHKNPLDPPSVVQARNLEKYYISRWIAEAEKKKKDKAKLRISDKGKFRSISIR</sequence>